<sequence length="796" mass="89121">MTSPSYATPLVPGPMASTEHDEQDSMNEKTAPATPVDEKRSPSEDDIETAGDPGDDEFAVLHDERDIATHVITVEDDETLNPWTIRAFVLGLGLSAFGGVLAEIYYFKPQTVLVSTLFLAIISYMLGTAWGSLPRGKTGLLYWLNPHPFNKKENAFIVIMSSAAATSALGTEVLAVQRLYYNITPNPAASIFLLFSSQLAGYGIGGLLRPILLYPSKMLYPGVLPLVSMFDVLYTDAEAVQKRVKLFWIAFGCIFLWEIFPEWIFPMLTGFSIFCLADQRSPNFTRIFGGSNGNEGLGLLSISLDWQYISGGSPLAIPLKAQFSNLLGYILSIVVFVGVYYGNVWNAKALPFLSQELFYANGTLYDQTLILNENFEVDKTLLAEQGLPYYASTWVVQLLATNLSIAATVTHLLLWNRDDLRAAWSWATPSALRSSVRNFNGRFWQDDGLRTAPKDDAADLDPHYREMLKYPDAPNSWYIVALLVSFVMGMVLIYKTNSTLPWWGFVVALILSAFCTLFFGALYGMTGLVFIIQPFNQMLGGFLHPGKPMANMYFVLFSYNSVTQAQLLLRDLKIAQYVKLPPRAAFTAQIIGTLFGAILNFVLMNSIIDNQRPILLSVQGTNIWSGQQPQQYNSQAIAWGGLSHELFAVNQRYQWVAWAYLVGLVVPVPFWLAHRYWPKLRTDYLYTPIICYYIGWLCVGINSSITSFFVIAWISQWYMRTRYPRWFTKYNYVLAAGLDGGTQVMVFILSFAVQGASGNSHLFPQWWGANQNGAQLRPLCGHPYELDTPDATAIIT</sequence>
<evidence type="ECO:0000256" key="4">
    <source>
        <dbReference type="ARBA" id="ARBA00022692"/>
    </source>
</evidence>
<gene>
    <name evidence="11" type="ORF">MYCIT1_LOCUS3057</name>
</gene>
<protein>
    <recommendedName>
        <fullName evidence="13">OPT superfamily oligopeptide transporter</fullName>
    </recommendedName>
</protein>
<dbReference type="GO" id="GO:0016020">
    <property type="term" value="C:membrane"/>
    <property type="evidence" value="ECO:0007669"/>
    <property type="project" value="UniProtKB-SubCell"/>
</dbReference>
<evidence type="ECO:0000256" key="3">
    <source>
        <dbReference type="ARBA" id="ARBA00022448"/>
    </source>
</evidence>
<dbReference type="GO" id="GO:0035673">
    <property type="term" value="F:oligopeptide transmembrane transporter activity"/>
    <property type="evidence" value="ECO:0007669"/>
    <property type="project" value="InterPro"/>
</dbReference>
<evidence type="ECO:0000256" key="9">
    <source>
        <dbReference type="SAM" id="MobiDB-lite"/>
    </source>
</evidence>
<feature type="transmembrane region" description="Helical" evidence="10">
    <location>
        <begin position="685"/>
        <end position="712"/>
    </location>
</feature>
<feature type="transmembrane region" description="Helical" evidence="10">
    <location>
        <begin position="655"/>
        <end position="673"/>
    </location>
</feature>
<evidence type="ECO:0008006" key="13">
    <source>
        <dbReference type="Google" id="ProtNLM"/>
    </source>
</evidence>
<evidence type="ECO:0000256" key="8">
    <source>
        <dbReference type="ARBA" id="ARBA00023136"/>
    </source>
</evidence>
<evidence type="ECO:0000313" key="11">
    <source>
        <dbReference type="EMBL" id="CAK5263579.1"/>
    </source>
</evidence>
<feature type="compositionally biased region" description="Acidic residues" evidence="9">
    <location>
        <begin position="44"/>
        <end position="54"/>
    </location>
</feature>
<name>A0AAD2GT74_9AGAR</name>
<evidence type="ECO:0000256" key="5">
    <source>
        <dbReference type="ARBA" id="ARBA00022856"/>
    </source>
</evidence>
<keyword evidence="6" id="KW-0653">Protein transport</keyword>
<keyword evidence="12" id="KW-1185">Reference proteome</keyword>
<feature type="transmembrane region" description="Helical" evidence="10">
    <location>
        <begin position="552"/>
        <end position="569"/>
    </location>
</feature>
<dbReference type="AlphaFoldDB" id="A0AAD2GT74"/>
<evidence type="ECO:0000313" key="12">
    <source>
        <dbReference type="Proteomes" id="UP001295794"/>
    </source>
</evidence>
<feature type="transmembrane region" description="Helical" evidence="10">
    <location>
        <begin position="188"/>
        <end position="212"/>
    </location>
</feature>
<dbReference type="InterPro" id="IPR004813">
    <property type="entry name" value="OPT"/>
</dbReference>
<feature type="region of interest" description="Disordered" evidence="9">
    <location>
        <begin position="1"/>
        <end position="54"/>
    </location>
</feature>
<dbReference type="Proteomes" id="UP001295794">
    <property type="component" value="Unassembled WGS sequence"/>
</dbReference>
<dbReference type="Pfam" id="PF03169">
    <property type="entry name" value="OPT"/>
    <property type="match status" value="1"/>
</dbReference>
<feature type="transmembrane region" description="Helical" evidence="10">
    <location>
        <begin position="83"/>
        <end position="105"/>
    </location>
</feature>
<dbReference type="EMBL" id="CAVNYO010000040">
    <property type="protein sequence ID" value="CAK5263579.1"/>
    <property type="molecule type" value="Genomic_DNA"/>
</dbReference>
<evidence type="ECO:0000256" key="6">
    <source>
        <dbReference type="ARBA" id="ARBA00022927"/>
    </source>
</evidence>
<feature type="transmembrane region" description="Helical" evidence="10">
    <location>
        <begin position="155"/>
        <end position="176"/>
    </location>
</feature>
<feature type="transmembrane region" description="Helical" evidence="10">
    <location>
        <begin position="506"/>
        <end position="532"/>
    </location>
</feature>
<accession>A0AAD2GT74</accession>
<feature type="transmembrane region" description="Helical" evidence="10">
    <location>
        <begin position="112"/>
        <end position="133"/>
    </location>
</feature>
<keyword evidence="7 10" id="KW-1133">Transmembrane helix</keyword>
<comment type="subcellular location">
    <subcellularLocation>
        <location evidence="1">Membrane</location>
        <topology evidence="1">Multi-pass membrane protein</topology>
    </subcellularLocation>
</comment>
<comment type="caution">
    <text evidence="11">The sequence shown here is derived from an EMBL/GenBank/DDBJ whole genome shotgun (WGS) entry which is preliminary data.</text>
</comment>
<dbReference type="PANTHER" id="PTHR22601">
    <property type="entry name" value="ISP4 LIKE PROTEIN"/>
    <property type="match status" value="1"/>
</dbReference>
<reference evidence="11" key="1">
    <citation type="submission" date="2023-11" db="EMBL/GenBank/DDBJ databases">
        <authorList>
            <person name="De Vega J J."/>
            <person name="De Vega J J."/>
        </authorList>
    </citation>
    <scope>NUCLEOTIDE SEQUENCE</scope>
</reference>
<feature type="transmembrane region" description="Helical" evidence="10">
    <location>
        <begin position="394"/>
        <end position="415"/>
    </location>
</feature>
<evidence type="ECO:0000256" key="10">
    <source>
        <dbReference type="SAM" id="Phobius"/>
    </source>
</evidence>
<organism evidence="11 12">
    <name type="scientific">Mycena citricolor</name>
    <dbReference type="NCBI Taxonomy" id="2018698"/>
    <lineage>
        <taxon>Eukaryota</taxon>
        <taxon>Fungi</taxon>
        <taxon>Dikarya</taxon>
        <taxon>Basidiomycota</taxon>
        <taxon>Agaricomycotina</taxon>
        <taxon>Agaricomycetes</taxon>
        <taxon>Agaricomycetidae</taxon>
        <taxon>Agaricales</taxon>
        <taxon>Marasmiineae</taxon>
        <taxon>Mycenaceae</taxon>
        <taxon>Mycena</taxon>
    </lineage>
</organism>
<evidence type="ECO:0000256" key="1">
    <source>
        <dbReference type="ARBA" id="ARBA00004141"/>
    </source>
</evidence>
<evidence type="ECO:0000256" key="2">
    <source>
        <dbReference type="ARBA" id="ARBA00008807"/>
    </source>
</evidence>
<keyword evidence="8 10" id="KW-0472">Membrane</keyword>
<keyword evidence="3" id="KW-0813">Transport</keyword>
<comment type="similarity">
    <text evidence="2">Belongs to the oligopeptide OPT transporter family.</text>
</comment>
<dbReference type="NCBIfam" id="TIGR00728">
    <property type="entry name" value="OPT_sfam"/>
    <property type="match status" value="1"/>
</dbReference>
<feature type="transmembrane region" description="Helical" evidence="10">
    <location>
        <begin position="326"/>
        <end position="345"/>
    </location>
</feature>
<proteinExistence type="inferred from homology"/>
<feature type="transmembrane region" description="Helical" evidence="10">
    <location>
        <begin position="732"/>
        <end position="753"/>
    </location>
</feature>
<keyword evidence="4 10" id="KW-0812">Transmembrane</keyword>
<keyword evidence="5" id="KW-0571">Peptide transport</keyword>
<evidence type="ECO:0000256" key="7">
    <source>
        <dbReference type="ARBA" id="ARBA00022989"/>
    </source>
</evidence>
<dbReference type="GO" id="GO:0015031">
    <property type="term" value="P:protein transport"/>
    <property type="evidence" value="ECO:0007669"/>
    <property type="project" value="UniProtKB-KW"/>
</dbReference>
<feature type="transmembrane region" description="Helical" evidence="10">
    <location>
        <begin position="476"/>
        <end position="494"/>
    </location>
</feature>
<dbReference type="InterPro" id="IPR004648">
    <property type="entry name" value="Oligpept_transpt"/>
</dbReference>
<feature type="transmembrane region" description="Helical" evidence="10">
    <location>
        <begin position="590"/>
        <end position="608"/>
    </location>
</feature>